<keyword evidence="1" id="KW-0472">Membrane</keyword>
<keyword evidence="1" id="KW-1133">Transmembrane helix</keyword>
<dbReference type="EMBL" id="BIFH01000033">
    <property type="protein sequence ID" value="GCD99425.1"/>
    <property type="molecule type" value="Genomic_DNA"/>
</dbReference>
<reference evidence="2 3" key="1">
    <citation type="submission" date="2018-12" db="EMBL/GenBank/DDBJ databases">
        <title>Draft genome sequence of Embleya hyalina NBRC 13850T.</title>
        <authorList>
            <person name="Komaki H."/>
            <person name="Hosoyama A."/>
            <person name="Kimura A."/>
            <person name="Ichikawa N."/>
            <person name="Tamura T."/>
        </authorList>
    </citation>
    <scope>NUCLEOTIDE SEQUENCE [LARGE SCALE GENOMIC DNA]</scope>
    <source>
        <strain evidence="2 3">NBRC 13850</strain>
    </source>
</reference>
<protein>
    <submittedName>
        <fullName evidence="2">Uncharacterized protein</fullName>
    </submittedName>
</protein>
<sequence length="212" mass="23222">MSKWTRIGKAGFGAVRRGQRFRSASRAAAQRSAEAGATAFDPDVDTRLTARQTALLIRYLAGKVVLGRLEFVFLVKYSLVLIGLPALFLFPPLGIVLLVLFCLAALTQWMISRAVGRLAAFHRLGAAEGELTDAATVWWPNLKRETARVGLPTRPLPLLRLAAARATRRLDPEREAAFAAIDWRAVLPRDQWRRARVLLAEEAGGGPAGRTA</sequence>
<feature type="transmembrane region" description="Helical" evidence="1">
    <location>
        <begin position="93"/>
        <end position="111"/>
    </location>
</feature>
<dbReference type="OrthoDB" id="4350677at2"/>
<evidence type="ECO:0000256" key="1">
    <source>
        <dbReference type="SAM" id="Phobius"/>
    </source>
</evidence>
<evidence type="ECO:0000313" key="2">
    <source>
        <dbReference type="EMBL" id="GCD99425.1"/>
    </source>
</evidence>
<organism evidence="2 3">
    <name type="scientific">Embleya hyalina</name>
    <dbReference type="NCBI Taxonomy" id="516124"/>
    <lineage>
        <taxon>Bacteria</taxon>
        <taxon>Bacillati</taxon>
        <taxon>Actinomycetota</taxon>
        <taxon>Actinomycetes</taxon>
        <taxon>Kitasatosporales</taxon>
        <taxon>Streptomycetaceae</taxon>
        <taxon>Embleya</taxon>
    </lineage>
</organism>
<dbReference type="AlphaFoldDB" id="A0A401YY61"/>
<dbReference type="RefSeq" id="WP_126641239.1">
    <property type="nucleotide sequence ID" value="NZ_BIFH01000033.1"/>
</dbReference>
<comment type="caution">
    <text evidence="2">The sequence shown here is derived from an EMBL/GenBank/DDBJ whole genome shotgun (WGS) entry which is preliminary data.</text>
</comment>
<accession>A0A401YY61</accession>
<name>A0A401YY61_9ACTN</name>
<keyword evidence="3" id="KW-1185">Reference proteome</keyword>
<evidence type="ECO:0000313" key="3">
    <source>
        <dbReference type="Proteomes" id="UP000286931"/>
    </source>
</evidence>
<gene>
    <name evidence="2" type="ORF">EHYA_07146</name>
</gene>
<dbReference type="Proteomes" id="UP000286931">
    <property type="component" value="Unassembled WGS sequence"/>
</dbReference>
<keyword evidence="1" id="KW-0812">Transmembrane</keyword>
<proteinExistence type="predicted"/>